<proteinExistence type="predicted"/>
<name>A0A0E9S066_ANGAN</name>
<reference evidence="1" key="2">
    <citation type="journal article" date="2015" name="Fish Shellfish Immunol.">
        <title>Early steps in the European eel (Anguilla anguilla)-Vibrio vulnificus interaction in the gills: Role of the RtxA13 toxin.</title>
        <authorList>
            <person name="Callol A."/>
            <person name="Pajuelo D."/>
            <person name="Ebbesson L."/>
            <person name="Teles M."/>
            <person name="MacKenzie S."/>
            <person name="Amaro C."/>
        </authorList>
    </citation>
    <scope>NUCLEOTIDE SEQUENCE</scope>
</reference>
<evidence type="ECO:0000313" key="1">
    <source>
        <dbReference type="EMBL" id="JAH34030.1"/>
    </source>
</evidence>
<reference evidence="1" key="1">
    <citation type="submission" date="2014-11" db="EMBL/GenBank/DDBJ databases">
        <authorList>
            <person name="Amaro Gonzalez C."/>
        </authorList>
    </citation>
    <scope>NUCLEOTIDE SEQUENCE</scope>
</reference>
<organism evidence="1">
    <name type="scientific">Anguilla anguilla</name>
    <name type="common">European freshwater eel</name>
    <name type="synonym">Muraena anguilla</name>
    <dbReference type="NCBI Taxonomy" id="7936"/>
    <lineage>
        <taxon>Eukaryota</taxon>
        <taxon>Metazoa</taxon>
        <taxon>Chordata</taxon>
        <taxon>Craniata</taxon>
        <taxon>Vertebrata</taxon>
        <taxon>Euteleostomi</taxon>
        <taxon>Actinopterygii</taxon>
        <taxon>Neopterygii</taxon>
        <taxon>Teleostei</taxon>
        <taxon>Anguilliformes</taxon>
        <taxon>Anguillidae</taxon>
        <taxon>Anguilla</taxon>
    </lineage>
</organism>
<sequence length="57" mass="6363">MAQFLSLPCDSVALLAHHNSQVHLHSKVKKEKTQKSMCILSNCGRTGLTRPNFTVQQ</sequence>
<accession>A0A0E9S066</accession>
<dbReference type="EMBL" id="GBXM01074547">
    <property type="protein sequence ID" value="JAH34030.1"/>
    <property type="molecule type" value="Transcribed_RNA"/>
</dbReference>
<protein>
    <submittedName>
        <fullName evidence="1">Uncharacterized protein</fullName>
    </submittedName>
</protein>
<dbReference type="AlphaFoldDB" id="A0A0E9S066"/>